<dbReference type="AlphaFoldDB" id="A0AAV6SR68"/>
<dbReference type="PANTHER" id="PTHR12080:SF111">
    <property type="entry name" value="IMMUNOGLOBULIN V-SET DOMAIN-CONTAINING PROTEIN"/>
    <property type="match status" value="1"/>
</dbReference>
<dbReference type="PROSITE" id="PS50835">
    <property type="entry name" value="IG_LIKE"/>
    <property type="match status" value="1"/>
</dbReference>
<evidence type="ECO:0000256" key="3">
    <source>
        <dbReference type="ARBA" id="ARBA00023136"/>
    </source>
</evidence>
<dbReference type="InterPro" id="IPR024303">
    <property type="entry name" value="NK_rcpt_2B4_Ig_dom"/>
</dbReference>
<dbReference type="EMBL" id="JAGKHQ010000004">
    <property type="protein sequence ID" value="KAG7518862.1"/>
    <property type="molecule type" value="Genomic_DNA"/>
</dbReference>
<evidence type="ECO:0000256" key="6">
    <source>
        <dbReference type="SAM" id="SignalP"/>
    </source>
</evidence>
<feature type="transmembrane region" description="Helical" evidence="5">
    <location>
        <begin position="397"/>
        <end position="417"/>
    </location>
</feature>
<evidence type="ECO:0000256" key="1">
    <source>
        <dbReference type="ARBA" id="ARBA00004370"/>
    </source>
</evidence>
<feature type="transmembrane region" description="Helical" evidence="5">
    <location>
        <begin position="437"/>
        <end position="455"/>
    </location>
</feature>
<dbReference type="InterPro" id="IPR015631">
    <property type="entry name" value="CD2/SLAM_rcpt"/>
</dbReference>
<keyword evidence="3 5" id="KW-0472">Membrane</keyword>
<keyword evidence="5" id="KW-1133">Transmembrane helix</keyword>
<sequence length="480" mass="52956">MEAVFGLLLMLLGVAHGVETHCDGRQDGAQCYGAVGGTVFIRLMDIIPPRFTLQKSRTRILRWKNKTVSIYVLKNRSSFDPSNGTFRISNLHKNDSDKYLLEIQNSNGVMVENRALHLSIQVFAATNTLNVEPTTVTDTTAGKRTESVTLSNNITSSSQTVTPSGGDDPWFIKYLPVMAGVLSALVLLLVLGVFVFRRKKKTSAKGVETHCDGRQDGAQCYGAVGGTVFIRLMDTIPSKFIFQTSKTPILRWKNKALSTNVMTNRFFFYLSNGTLRINNLHKNDSDKYSLQIQNSRGAEIENQALHLSIQAPFSSVTLVNDCLSQGEMRMSCTTDGGGDSPQYSWTLDGHTLTQDELLFGNKDTDIIVLRQNVSGLLVCSVSNHVSSISKDMRIPTCGFIFINCTLSNGTHVSQWMFAATNTLCGEPPTADHLICGLRAAVAVLLLIGITVYFAWKKKKSRRAEDPENSVCMVEMRNLAD</sequence>
<name>A0AAV6SR68_SOLSE</name>
<keyword evidence="4" id="KW-0325">Glycoprotein</keyword>
<keyword evidence="5" id="KW-0812">Transmembrane</keyword>
<comment type="subcellular location">
    <subcellularLocation>
        <location evidence="1">Membrane</location>
    </subcellularLocation>
</comment>
<feature type="chain" id="PRO_5043619316" evidence="6">
    <location>
        <begin position="18"/>
        <end position="480"/>
    </location>
</feature>
<feature type="signal peptide" evidence="6">
    <location>
        <begin position="1"/>
        <end position="17"/>
    </location>
</feature>
<dbReference type="GO" id="GO:0016020">
    <property type="term" value="C:membrane"/>
    <property type="evidence" value="ECO:0007669"/>
    <property type="project" value="UniProtKB-SubCell"/>
</dbReference>
<feature type="transmembrane region" description="Helical" evidence="5">
    <location>
        <begin position="174"/>
        <end position="196"/>
    </location>
</feature>
<proteinExistence type="predicted"/>
<evidence type="ECO:0000256" key="5">
    <source>
        <dbReference type="SAM" id="Phobius"/>
    </source>
</evidence>
<gene>
    <name evidence="8" type="ORF">JOB18_045597</name>
</gene>
<dbReference type="Proteomes" id="UP000693946">
    <property type="component" value="Linkage Group LG12"/>
</dbReference>
<accession>A0AAV6SR68</accession>
<evidence type="ECO:0000313" key="9">
    <source>
        <dbReference type="Proteomes" id="UP000693946"/>
    </source>
</evidence>
<evidence type="ECO:0000256" key="2">
    <source>
        <dbReference type="ARBA" id="ARBA00022729"/>
    </source>
</evidence>
<dbReference type="InterPro" id="IPR007110">
    <property type="entry name" value="Ig-like_dom"/>
</dbReference>
<keyword evidence="2 6" id="KW-0732">Signal</keyword>
<dbReference type="Pfam" id="PF11465">
    <property type="entry name" value="Receptor_2B4"/>
    <property type="match status" value="2"/>
</dbReference>
<keyword evidence="9" id="KW-1185">Reference proteome</keyword>
<feature type="domain" description="Ig-like" evidence="7">
    <location>
        <begin position="312"/>
        <end position="395"/>
    </location>
</feature>
<dbReference type="PANTHER" id="PTHR12080">
    <property type="entry name" value="SIGNALING LYMPHOCYTIC ACTIVATION MOLECULE"/>
    <property type="match status" value="1"/>
</dbReference>
<evidence type="ECO:0000259" key="7">
    <source>
        <dbReference type="PROSITE" id="PS50835"/>
    </source>
</evidence>
<evidence type="ECO:0000256" key="4">
    <source>
        <dbReference type="ARBA" id="ARBA00023180"/>
    </source>
</evidence>
<comment type="caution">
    <text evidence="8">The sequence shown here is derived from an EMBL/GenBank/DDBJ whole genome shotgun (WGS) entry which is preliminary data.</text>
</comment>
<evidence type="ECO:0000313" key="8">
    <source>
        <dbReference type="EMBL" id="KAG7518862.1"/>
    </source>
</evidence>
<organism evidence="8 9">
    <name type="scientific">Solea senegalensis</name>
    <name type="common">Senegalese sole</name>
    <dbReference type="NCBI Taxonomy" id="28829"/>
    <lineage>
        <taxon>Eukaryota</taxon>
        <taxon>Metazoa</taxon>
        <taxon>Chordata</taxon>
        <taxon>Craniata</taxon>
        <taxon>Vertebrata</taxon>
        <taxon>Euteleostomi</taxon>
        <taxon>Actinopterygii</taxon>
        <taxon>Neopterygii</taxon>
        <taxon>Teleostei</taxon>
        <taxon>Neoteleostei</taxon>
        <taxon>Acanthomorphata</taxon>
        <taxon>Carangaria</taxon>
        <taxon>Pleuronectiformes</taxon>
        <taxon>Pleuronectoidei</taxon>
        <taxon>Soleidae</taxon>
        <taxon>Solea</taxon>
    </lineage>
</organism>
<reference evidence="8 9" key="1">
    <citation type="journal article" date="2021" name="Sci. Rep.">
        <title>Chromosome anchoring in Senegalese sole (Solea senegalensis) reveals sex-associated markers and genome rearrangements in flatfish.</title>
        <authorList>
            <person name="Guerrero-Cozar I."/>
            <person name="Gomez-Garrido J."/>
            <person name="Berbel C."/>
            <person name="Martinez-Blanch J.F."/>
            <person name="Alioto T."/>
            <person name="Claros M.G."/>
            <person name="Gagnaire P.A."/>
            <person name="Manchado M."/>
        </authorList>
    </citation>
    <scope>NUCLEOTIDE SEQUENCE [LARGE SCALE GENOMIC DNA]</scope>
    <source>
        <strain evidence="8">Sse05_10M</strain>
    </source>
</reference>
<protein>
    <submittedName>
        <fullName evidence="8">Peroxidasin-like</fullName>
    </submittedName>
</protein>